<sequence>MRQWYELNEINHELLKFAVLIAKYNNQFIIINNKKRGGWEVPGGTREIGETILYTASRELYEETGAVRFGLTPFGIYQLNESFGMVFFAEVEEMSTLPGFEIEEIKFEDDLPEGMNFGDLFYDLYARWNERKDKKLEKYAIDIRNLDKVNERVILV</sequence>
<dbReference type="PANTHER" id="PTHR43222:SF2">
    <property type="entry name" value="NUDIX HYDROLASE 23, CHLOROPLASTIC"/>
    <property type="match status" value="1"/>
</dbReference>
<organism evidence="3 4">
    <name type="scientific">Paenibacillus motobuensis</name>
    <dbReference type="NCBI Taxonomy" id="295324"/>
    <lineage>
        <taxon>Bacteria</taxon>
        <taxon>Bacillati</taxon>
        <taxon>Bacillota</taxon>
        <taxon>Bacilli</taxon>
        <taxon>Bacillales</taxon>
        <taxon>Paenibacillaceae</taxon>
        <taxon>Paenibacillus</taxon>
    </lineage>
</organism>
<dbReference type="CDD" id="cd04665">
    <property type="entry name" value="NUDIX_RppH"/>
    <property type="match status" value="1"/>
</dbReference>
<dbReference type="InterPro" id="IPR020084">
    <property type="entry name" value="NUDIX_hydrolase_CS"/>
</dbReference>
<reference evidence="3 4" key="1">
    <citation type="journal article" date="2019" name="Int. J. Syst. Evol. Microbiol.">
        <title>The Global Catalogue of Microorganisms (GCM) 10K type strain sequencing project: providing services to taxonomists for standard genome sequencing and annotation.</title>
        <authorList>
            <consortium name="The Broad Institute Genomics Platform"/>
            <consortium name="The Broad Institute Genome Sequencing Center for Infectious Disease"/>
            <person name="Wu L."/>
            <person name="Ma J."/>
        </authorList>
    </citation>
    <scope>NUCLEOTIDE SEQUENCE [LARGE SCALE GENOMIC DNA]</scope>
    <source>
        <strain evidence="3 4">JCM 12774</strain>
    </source>
</reference>
<keyword evidence="4" id="KW-1185">Reference proteome</keyword>
<dbReference type="PANTHER" id="PTHR43222">
    <property type="entry name" value="NUDIX HYDROLASE 23"/>
    <property type="match status" value="1"/>
</dbReference>
<evidence type="ECO:0000259" key="2">
    <source>
        <dbReference type="PROSITE" id="PS51462"/>
    </source>
</evidence>
<dbReference type="InterPro" id="IPR014078">
    <property type="entry name" value="Nudix_YtkD"/>
</dbReference>
<gene>
    <name evidence="3" type="ORF">GCM10008933_15340</name>
</gene>
<dbReference type="Gene3D" id="3.90.79.10">
    <property type="entry name" value="Nucleoside Triphosphate Pyrophosphohydrolase"/>
    <property type="match status" value="1"/>
</dbReference>
<evidence type="ECO:0000313" key="4">
    <source>
        <dbReference type="Proteomes" id="UP001500340"/>
    </source>
</evidence>
<proteinExistence type="predicted"/>
<dbReference type="EMBL" id="BAAACX010000007">
    <property type="protein sequence ID" value="GAA0385144.1"/>
    <property type="molecule type" value="Genomic_DNA"/>
</dbReference>
<dbReference type="PROSITE" id="PS00893">
    <property type="entry name" value="NUDIX_BOX"/>
    <property type="match status" value="1"/>
</dbReference>
<dbReference type="RefSeq" id="WP_343859497.1">
    <property type="nucleotide sequence ID" value="NZ_BAAACX010000007.1"/>
</dbReference>
<evidence type="ECO:0000256" key="1">
    <source>
        <dbReference type="ARBA" id="ARBA00022801"/>
    </source>
</evidence>
<dbReference type="Proteomes" id="UP001500340">
    <property type="component" value="Unassembled WGS sequence"/>
</dbReference>
<evidence type="ECO:0000313" key="3">
    <source>
        <dbReference type="EMBL" id="GAA0385144.1"/>
    </source>
</evidence>
<dbReference type="Pfam" id="PF00293">
    <property type="entry name" value="NUDIX"/>
    <property type="match status" value="1"/>
</dbReference>
<keyword evidence="1" id="KW-0378">Hydrolase</keyword>
<dbReference type="InterPro" id="IPR015797">
    <property type="entry name" value="NUDIX_hydrolase-like_dom_sf"/>
</dbReference>
<dbReference type="PROSITE" id="PS51462">
    <property type="entry name" value="NUDIX"/>
    <property type="match status" value="1"/>
</dbReference>
<accession>A0ABN0Y6L5</accession>
<dbReference type="SUPFAM" id="SSF55811">
    <property type="entry name" value="Nudix"/>
    <property type="match status" value="1"/>
</dbReference>
<feature type="domain" description="Nudix hydrolase" evidence="2">
    <location>
        <begin position="14"/>
        <end position="131"/>
    </location>
</feature>
<protein>
    <recommendedName>
        <fullName evidence="2">Nudix hydrolase domain-containing protein</fullName>
    </recommendedName>
</protein>
<comment type="caution">
    <text evidence="3">The sequence shown here is derived from an EMBL/GenBank/DDBJ whole genome shotgun (WGS) entry which is preliminary data.</text>
</comment>
<name>A0ABN0Y6L5_9BACL</name>
<dbReference type="InterPro" id="IPR000086">
    <property type="entry name" value="NUDIX_hydrolase_dom"/>
</dbReference>